<reference evidence="1" key="1">
    <citation type="submission" date="2024-12" db="EMBL/GenBank/DDBJ databases">
        <authorList>
            <person name="Wu N."/>
        </authorList>
    </citation>
    <scope>NUCLEOTIDE SEQUENCE</scope>
    <source>
        <strain evidence="1">P15</strain>
    </source>
</reference>
<proteinExistence type="predicted"/>
<evidence type="ECO:0000313" key="1">
    <source>
        <dbReference type="EMBL" id="MFM9327816.1"/>
    </source>
</evidence>
<gene>
    <name evidence="1" type="ORF">ACI1P1_05810</name>
</gene>
<dbReference type="Proteomes" id="UP001631969">
    <property type="component" value="Unassembled WGS sequence"/>
</dbReference>
<accession>A0ACC7NSX0</accession>
<dbReference type="EMBL" id="JBJURJ010000003">
    <property type="protein sequence ID" value="MFM9327816.1"/>
    <property type="molecule type" value="Genomic_DNA"/>
</dbReference>
<name>A0ACC7NSX0_9BACL</name>
<comment type="caution">
    <text evidence="1">The sequence shown here is derived from an EMBL/GenBank/DDBJ whole genome shotgun (WGS) entry which is preliminary data.</text>
</comment>
<evidence type="ECO:0000313" key="2">
    <source>
        <dbReference type="Proteomes" id="UP001631969"/>
    </source>
</evidence>
<sequence>MSSTRERIILEALRLFAVKGYDGVSVRDIAGAVGVKESSLYKHFAGKQAIFEGIIGEFPKRYEKMTEELGISQTDPAQLAQHYAAMPEEALLTLGERLFLFFSEDEFASLLRRMLTMAQYSHPLAREVYRRLYLEGAIEFQSQLFRHMIGLGVFIEADPGSMAAQFYAPIWLMLGWSDLQTGGGEQALEALRSHIRQFSAVYAKGKGSI</sequence>
<organism evidence="1 2">
    <name type="scientific">Paenibacillus mesotrionivorans</name>
    <dbReference type="NCBI Taxonomy" id="3160968"/>
    <lineage>
        <taxon>Bacteria</taxon>
        <taxon>Bacillati</taxon>
        <taxon>Bacillota</taxon>
        <taxon>Bacilli</taxon>
        <taxon>Bacillales</taxon>
        <taxon>Paenibacillaceae</taxon>
        <taxon>Paenibacillus</taxon>
    </lineage>
</organism>
<protein>
    <submittedName>
        <fullName evidence="1">TetR/AcrR family transcriptional regulator</fullName>
    </submittedName>
</protein>
<keyword evidence="2" id="KW-1185">Reference proteome</keyword>